<comment type="caution">
    <text evidence="1">The sequence shown here is derived from an EMBL/GenBank/DDBJ whole genome shotgun (WGS) entry which is preliminary data.</text>
</comment>
<protein>
    <submittedName>
        <fullName evidence="1">Uncharacterized protein</fullName>
    </submittedName>
</protein>
<gene>
    <name evidence="1" type="ORF">QFC22_006393</name>
</gene>
<proteinExistence type="predicted"/>
<evidence type="ECO:0000313" key="2">
    <source>
        <dbReference type="Proteomes" id="UP001243375"/>
    </source>
</evidence>
<dbReference type="Proteomes" id="UP001243375">
    <property type="component" value="Unassembled WGS sequence"/>
</dbReference>
<name>A0ACC2WKU2_9TREE</name>
<accession>A0ACC2WKU2</accession>
<evidence type="ECO:0000313" key="1">
    <source>
        <dbReference type="EMBL" id="KAJ9112093.1"/>
    </source>
</evidence>
<organism evidence="1 2">
    <name type="scientific">Naganishia vaughanmartiniae</name>
    <dbReference type="NCBI Taxonomy" id="1424756"/>
    <lineage>
        <taxon>Eukaryota</taxon>
        <taxon>Fungi</taxon>
        <taxon>Dikarya</taxon>
        <taxon>Basidiomycota</taxon>
        <taxon>Agaricomycotina</taxon>
        <taxon>Tremellomycetes</taxon>
        <taxon>Filobasidiales</taxon>
        <taxon>Filobasidiaceae</taxon>
        <taxon>Naganishia</taxon>
    </lineage>
</organism>
<keyword evidence="2" id="KW-1185">Reference proteome</keyword>
<dbReference type="EMBL" id="JASBWU010000027">
    <property type="protein sequence ID" value="KAJ9112093.1"/>
    <property type="molecule type" value="Genomic_DNA"/>
</dbReference>
<sequence>MSSPIIAQRSLGGDASHVKVGAVGYGAMMLTWTAPENVASDEDAFDAIKTAIDAGATFINSGAFYGNSSDGGLDNLRLLNRFFQKYPEYVDTVVLSVKGGMKGGKLMQGPDSSEDNLREDLERIREALGPHKKVDLYEPARVDPKLTIEETMNNLVTLKNEGYFNSVGVQHISLSEIAASALRKAHATHPVAAVEIELSLFGLEPEALDVLKVCDELDIALVAYSPLGRGFLAGRYRSPDDLKDGDMRKMQPRFQGESFYLNLKVVDAVNEIAQRKGVTPAQLALAYIMGMSDKASLVSSRWLLCFVIPIPGSSSTTRTVENIKAAGVTISQKERNEIDEILNKASPLL</sequence>
<reference evidence="1" key="1">
    <citation type="submission" date="2023-04" db="EMBL/GenBank/DDBJ databases">
        <title>Draft Genome sequencing of Naganishia species isolated from polar environments using Oxford Nanopore Technology.</title>
        <authorList>
            <person name="Leo P."/>
            <person name="Venkateswaran K."/>
        </authorList>
    </citation>
    <scope>NUCLEOTIDE SEQUENCE</scope>
    <source>
        <strain evidence="1">MNA-CCFEE 5425</strain>
    </source>
</reference>